<protein>
    <submittedName>
        <fullName evidence="1">Uncharacterized protein</fullName>
    </submittedName>
</protein>
<proteinExistence type="predicted"/>
<evidence type="ECO:0000313" key="2">
    <source>
        <dbReference type="EMBL" id="CAF4545410.1"/>
    </source>
</evidence>
<dbReference type="Proteomes" id="UP000677228">
    <property type="component" value="Unassembled WGS sequence"/>
</dbReference>
<dbReference type="AlphaFoldDB" id="A0A8S2GB72"/>
<gene>
    <name evidence="1" type="ORF">OVA965_LOCUS45722</name>
    <name evidence="2" type="ORF">TMI583_LOCUS49489</name>
</gene>
<dbReference type="Proteomes" id="UP000682733">
    <property type="component" value="Unassembled WGS sequence"/>
</dbReference>
<feature type="non-terminal residue" evidence="1">
    <location>
        <position position="32"/>
    </location>
</feature>
<sequence>MVVWYPSATSATPQLFADNVVFVGAPAVPDAP</sequence>
<evidence type="ECO:0000313" key="1">
    <source>
        <dbReference type="EMBL" id="CAF1670955.1"/>
    </source>
</evidence>
<comment type="caution">
    <text evidence="1">The sequence shown here is derived from an EMBL/GenBank/DDBJ whole genome shotgun (WGS) entry which is preliminary data.</text>
</comment>
<reference evidence="1" key="1">
    <citation type="submission" date="2021-02" db="EMBL/GenBank/DDBJ databases">
        <authorList>
            <person name="Nowell W R."/>
        </authorList>
    </citation>
    <scope>NUCLEOTIDE SEQUENCE</scope>
</reference>
<dbReference type="EMBL" id="CAJOBA010108277">
    <property type="protein sequence ID" value="CAF4545410.1"/>
    <property type="molecule type" value="Genomic_DNA"/>
</dbReference>
<name>A0A8S2GB72_9BILA</name>
<accession>A0A8S2GB72</accession>
<dbReference type="EMBL" id="CAJNOK010074553">
    <property type="protein sequence ID" value="CAF1670955.1"/>
    <property type="molecule type" value="Genomic_DNA"/>
</dbReference>
<organism evidence="1 3">
    <name type="scientific">Didymodactylos carnosus</name>
    <dbReference type="NCBI Taxonomy" id="1234261"/>
    <lineage>
        <taxon>Eukaryota</taxon>
        <taxon>Metazoa</taxon>
        <taxon>Spiralia</taxon>
        <taxon>Gnathifera</taxon>
        <taxon>Rotifera</taxon>
        <taxon>Eurotatoria</taxon>
        <taxon>Bdelloidea</taxon>
        <taxon>Philodinida</taxon>
        <taxon>Philodinidae</taxon>
        <taxon>Didymodactylos</taxon>
    </lineage>
</organism>
<evidence type="ECO:0000313" key="3">
    <source>
        <dbReference type="Proteomes" id="UP000677228"/>
    </source>
</evidence>